<sequence length="133" mass="14594">MRIGELAKRTGLTPSRIRFYESAGLLGPVERRPNGYRSYSAEAEALLLVVTSAQQAGFSLDEVRHLLPTGSQGWQHEGLVAAMKRKVEEIAALEQQLAQRKAQLVAVIDGIENRPDGLDCADNAKRVLALLRT</sequence>
<name>A0ACD4NRS3_9HYPH</name>
<gene>
    <name evidence="1" type="ORF">OXU80_04650</name>
</gene>
<evidence type="ECO:0000313" key="2">
    <source>
        <dbReference type="Proteomes" id="UP001163223"/>
    </source>
</evidence>
<reference evidence="1" key="1">
    <citation type="submission" date="2022-11" db="EMBL/GenBank/DDBJ databases">
        <title>beta-Carotene-producing bacterium, Jeongeuplla avenae sp. nov., alleviates the salt stress of Arabidopsis seedlings.</title>
        <authorList>
            <person name="Jiang L."/>
            <person name="Lee J."/>
        </authorList>
    </citation>
    <scope>NUCLEOTIDE SEQUENCE</scope>
    <source>
        <strain evidence="1">DY_R2A_6</strain>
    </source>
</reference>
<dbReference type="Proteomes" id="UP001163223">
    <property type="component" value="Chromosome"/>
</dbReference>
<accession>A0ACD4NRS3</accession>
<organism evidence="1 2">
    <name type="scientific">Antarcticirhabdus aurantiaca</name>
    <dbReference type="NCBI Taxonomy" id="2606717"/>
    <lineage>
        <taxon>Bacteria</taxon>
        <taxon>Pseudomonadati</taxon>
        <taxon>Pseudomonadota</taxon>
        <taxon>Alphaproteobacteria</taxon>
        <taxon>Hyphomicrobiales</taxon>
        <taxon>Aurantimonadaceae</taxon>
        <taxon>Antarcticirhabdus</taxon>
    </lineage>
</organism>
<dbReference type="EMBL" id="CP113520">
    <property type="protein sequence ID" value="WAJ29529.1"/>
    <property type="molecule type" value="Genomic_DNA"/>
</dbReference>
<protein>
    <submittedName>
        <fullName evidence="1">MerR family transcriptional regulator</fullName>
    </submittedName>
</protein>
<proteinExistence type="predicted"/>
<keyword evidence="2" id="KW-1185">Reference proteome</keyword>
<evidence type="ECO:0000313" key="1">
    <source>
        <dbReference type="EMBL" id="WAJ29529.1"/>
    </source>
</evidence>